<dbReference type="EMBL" id="ML208297">
    <property type="protein sequence ID" value="TFK71520.1"/>
    <property type="molecule type" value="Genomic_DNA"/>
</dbReference>
<evidence type="ECO:0000313" key="1">
    <source>
        <dbReference type="EMBL" id="TFK71520.1"/>
    </source>
</evidence>
<feature type="non-terminal residue" evidence="1">
    <location>
        <position position="160"/>
    </location>
</feature>
<protein>
    <submittedName>
        <fullName evidence="1">Uncharacterized protein</fullName>
    </submittedName>
</protein>
<organism evidence="1 2">
    <name type="scientific">Pluteus cervinus</name>
    <dbReference type="NCBI Taxonomy" id="181527"/>
    <lineage>
        <taxon>Eukaryota</taxon>
        <taxon>Fungi</taxon>
        <taxon>Dikarya</taxon>
        <taxon>Basidiomycota</taxon>
        <taxon>Agaricomycotina</taxon>
        <taxon>Agaricomycetes</taxon>
        <taxon>Agaricomycetidae</taxon>
        <taxon>Agaricales</taxon>
        <taxon>Pluteineae</taxon>
        <taxon>Pluteaceae</taxon>
        <taxon>Pluteus</taxon>
    </lineage>
</organism>
<sequence length="160" mass="18310">MRDGYSTFNSWRWHSRSLDGLTSRSDQRSCIEYAFDLEHLTRRLIYPAVPRVSRLGRLTDRVLGSLLVDFSPPLVFTSSSWKEPHSSNGNRTLGVPTPTTRFRPQSFPYLHPRLGERLLSMALPYLLFGRFLSPAFKVYGLDIPLIKSNRCFVWAASTAS</sequence>
<proteinExistence type="predicted"/>
<keyword evidence="2" id="KW-1185">Reference proteome</keyword>
<accession>A0ACD3B0H7</accession>
<dbReference type="Proteomes" id="UP000308600">
    <property type="component" value="Unassembled WGS sequence"/>
</dbReference>
<gene>
    <name evidence="1" type="ORF">BDN72DRAFT_837588</name>
</gene>
<evidence type="ECO:0000313" key="2">
    <source>
        <dbReference type="Proteomes" id="UP000308600"/>
    </source>
</evidence>
<name>A0ACD3B0H7_9AGAR</name>
<reference evidence="1 2" key="1">
    <citation type="journal article" date="2019" name="Nat. Ecol. Evol.">
        <title>Megaphylogeny resolves global patterns of mushroom evolution.</title>
        <authorList>
            <person name="Varga T."/>
            <person name="Krizsan K."/>
            <person name="Foldi C."/>
            <person name="Dima B."/>
            <person name="Sanchez-Garcia M."/>
            <person name="Sanchez-Ramirez S."/>
            <person name="Szollosi G.J."/>
            <person name="Szarkandi J.G."/>
            <person name="Papp V."/>
            <person name="Albert L."/>
            <person name="Andreopoulos W."/>
            <person name="Angelini C."/>
            <person name="Antonin V."/>
            <person name="Barry K.W."/>
            <person name="Bougher N.L."/>
            <person name="Buchanan P."/>
            <person name="Buyck B."/>
            <person name="Bense V."/>
            <person name="Catcheside P."/>
            <person name="Chovatia M."/>
            <person name="Cooper J."/>
            <person name="Damon W."/>
            <person name="Desjardin D."/>
            <person name="Finy P."/>
            <person name="Geml J."/>
            <person name="Haridas S."/>
            <person name="Hughes K."/>
            <person name="Justo A."/>
            <person name="Karasinski D."/>
            <person name="Kautmanova I."/>
            <person name="Kiss B."/>
            <person name="Kocsube S."/>
            <person name="Kotiranta H."/>
            <person name="LaButti K.M."/>
            <person name="Lechner B.E."/>
            <person name="Liimatainen K."/>
            <person name="Lipzen A."/>
            <person name="Lukacs Z."/>
            <person name="Mihaltcheva S."/>
            <person name="Morgado L.N."/>
            <person name="Niskanen T."/>
            <person name="Noordeloos M.E."/>
            <person name="Ohm R.A."/>
            <person name="Ortiz-Santana B."/>
            <person name="Ovrebo C."/>
            <person name="Racz N."/>
            <person name="Riley R."/>
            <person name="Savchenko A."/>
            <person name="Shiryaev A."/>
            <person name="Soop K."/>
            <person name="Spirin V."/>
            <person name="Szebenyi C."/>
            <person name="Tomsovsky M."/>
            <person name="Tulloss R.E."/>
            <person name="Uehling J."/>
            <person name="Grigoriev I.V."/>
            <person name="Vagvolgyi C."/>
            <person name="Papp T."/>
            <person name="Martin F.M."/>
            <person name="Miettinen O."/>
            <person name="Hibbett D.S."/>
            <person name="Nagy L.G."/>
        </authorList>
    </citation>
    <scope>NUCLEOTIDE SEQUENCE [LARGE SCALE GENOMIC DNA]</scope>
    <source>
        <strain evidence="1 2">NL-1719</strain>
    </source>
</reference>